<dbReference type="GO" id="GO:0016020">
    <property type="term" value="C:membrane"/>
    <property type="evidence" value="ECO:0007669"/>
    <property type="project" value="InterPro"/>
</dbReference>
<protein>
    <recommendedName>
        <fullName evidence="1">BIG2 domain-containing protein</fullName>
    </recommendedName>
</protein>
<dbReference type="SUPFAM" id="SSF49313">
    <property type="entry name" value="Cadherin-like"/>
    <property type="match status" value="1"/>
</dbReference>
<sequence>MKRKYKPGRGGTGKKLAKLLTASLVMNPLFYMLPQTSSYANDVSPPVALLKAPFVKSPLPDLQASVGKPLTIDLGQYFEGAGSYTSSVSQLQGFSASVSGNLLTLNNERMGTATVSVTGTSTGSGSVTDTFEVSVLPEALGRDQSGKVGIGQVTAYVGSHPVDRPAVNRLLHFISPQTASASPNTPPSSKMLSLSVNKSETVLIAPEQLFEDADNDALTIETFSLGSTGSVTSQLINNRIALTGIQPGSLVLKVTVNDGRGGRASNSYPLTVVDSTNHAPVWNHSISQVSVTKGTYAAVDLRSSFTDEDAGDQLFFNPVQLSQAGNYIQVSQNNGLLSIYGAELGSSTVTASVYDGRGGTAQGSFGVTVTNATYVNHAPVAGSIEPRTTTLGEPITFPLSSYFYDPDGDQLFYTISNAPAGIVTTSMTSGQLTIMPQSRGTTVLTLTATDTSGASASASFGVTVANRAPVLLPPPIPLQTINHTHSAFVNLTGRFTDPDGDMLDYSAITDLGGDLTVTPFATGNITAANISGLPRGTNLVTLKAADSFGGSVTDTFTVDVLNNVPVPDELFPTPMVKKTYSTTVRATDLFIDEDSDSLTFSSYVSDDPNIVSVTLASGSLKLTGVNYGSATVTVAVSDNHGGTANRSFQVIVNDPPTGNIPFDARMLNTGRSLLLDPTLYYSDPNQSELNYSVQVLPGGESVVSTAALADGSFQINGTGSGTATIRVTAKDSLNASTEDTFTVEVYDLNQYYVYDSVTSFGSFDLSYTDIFAGYIFSSPSFAVSSGSIDSNYFINAANYGNWLTLDRKDNRVGTTTITVIANENPGPVEAASKQVKFNFYDGGITY</sequence>
<dbReference type="RefSeq" id="WP_133224808.1">
    <property type="nucleotide sequence ID" value="NZ_SMRT01000001.1"/>
</dbReference>
<evidence type="ECO:0000259" key="1">
    <source>
        <dbReference type="SMART" id="SM00635"/>
    </source>
</evidence>
<comment type="caution">
    <text evidence="2">The sequence shown here is derived from an EMBL/GenBank/DDBJ whole genome shotgun (WGS) entry which is preliminary data.</text>
</comment>
<feature type="domain" description="BIG2" evidence="1">
    <location>
        <begin position="378"/>
        <end position="458"/>
    </location>
</feature>
<dbReference type="Proteomes" id="UP000295636">
    <property type="component" value="Unassembled WGS sequence"/>
</dbReference>
<dbReference type="Gene3D" id="2.60.40.10">
    <property type="entry name" value="Immunoglobulins"/>
    <property type="match status" value="3"/>
</dbReference>
<evidence type="ECO:0000313" key="3">
    <source>
        <dbReference type="Proteomes" id="UP000295636"/>
    </source>
</evidence>
<keyword evidence="3" id="KW-1185">Reference proteome</keyword>
<dbReference type="GO" id="GO:0005509">
    <property type="term" value="F:calcium ion binding"/>
    <property type="evidence" value="ECO:0007669"/>
    <property type="project" value="InterPro"/>
</dbReference>
<dbReference type="InterPro" id="IPR015919">
    <property type="entry name" value="Cadherin-like_sf"/>
</dbReference>
<accession>A0A4R5KWE3</accession>
<organism evidence="2 3">
    <name type="scientific">Paenibacillus piri</name>
    <dbReference type="NCBI Taxonomy" id="2547395"/>
    <lineage>
        <taxon>Bacteria</taxon>
        <taxon>Bacillati</taxon>
        <taxon>Bacillota</taxon>
        <taxon>Bacilli</taxon>
        <taxon>Bacillales</taxon>
        <taxon>Paenibacillaceae</taxon>
        <taxon>Paenibacillus</taxon>
    </lineage>
</organism>
<dbReference type="EMBL" id="SMRT01000001">
    <property type="protein sequence ID" value="TDG00117.1"/>
    <property type="molecule type" value="Genomic_DNA"/>
</dbReference>
<feature type="domain" description="BIG2" evidence="1">
    <location>
        <begin position="564"/>
        <end position="646"/>
    </location>
</feature>
<gene>
    <name evidence="2" type="ORF">E1757_00225</name>
</gene>
<name>A0A4R5KWE3_9BACL</name>
<dbReference type="OrthoDB" id="57539at2"/>
<reference evidence="2 3" key="1">
    <citation type="submission" date="2019-03" db="EMBL/GenBank/DDBJ databases">
        <title>This is whole genome sequence of Paenibacillus sp MS74 strain.</title>
        <authorList>
            <person name="Trinh H.N."/>
        </authorList>
    </citation>
    <scope>NUCLEOTIDE SEQUENCE [LARGE SCALE GENOMIC DNA]</scope>
    <source>
        <strain evidence="2 3">MS74</strain>
    </source>
</reference>
<dbReference type="Pfam" id="PF17963">
    <property type="entry name" value="Big_9"/>
    <property type="match status" value="1"/>
</dbReference>
<dbReference type="InterPro" id="IPR003343">
    <property type="entry name" value="Big_2"/>
</dbReference>
<dbReference type="InterPro" id="IPR013783">
    <property type="entry name" value="Ig-like_fold"/>
</dbReference>
<dbReference type="AlphaFoldDB" id="A0A4R5KWE3"/>
<dbReference type="SMART" id="SM00635">
    <property type="entry name" value="BID_2"/>
    <property type="match status" value="2"/>
</dbReference>
<evidence type="ECO:0000313" key="2">
    <source>
        <dbReference type="EMBL" id="TDG00117.1"/>
    </source>
</evidence>
<proteinExistence type="predicted"/>
<dbReference type="Gene3D" id="2.60.40.1080">
    <property type="match status" value="1"/>
</dbReference>